<keyword evidence="7 8" id="KW-0472">Membrane</keyword>
<dbReference type="PRINTS" id="PR00164">
    <property type="entry name" value="ABC2TRNSPORT"/>
</dbReference>
<feature type="transmembrane region" description="Helical" evidence="8">
    <location>
        <begin position="228"/>
        <end position="249"/>
    </location>
</feature>
<feature type="transmembrane region" description="Helical" evidence="8">
    <location>
        <begin position="174"/>
        <end position="198"/>
    </location>
</feature>
<keyword evidence="3 8" id="KW-0813">Transport</keyword>
<dbReference type="PROSITE" id="PS51012">
    <property type="entry name" value="ABC_TM2"/>
    <property type="match status" value="1"/>
</dbReference>
<protein>
    <recommendedName>
        <fullName evidence="8">Transport permease protein</fullName>
    </recommendedName>
</protein>
<keyword evidence="6 8" id="KW-1133">Transmembrane helix</keyword>
<dbReference type="GO" id="GO:0043190">
    <property type="term" value="C:ATP-binding cassette (ABC) transporter complex"/>
    <property type="evidence" value="ECO:0007669"/>
    <property type="project" value="InterPro"/>
</dbReference>
<dbReference type="OrthoDB" id="9784671at2"/>
<dbReference type="Proteomes" id="UP000004030">
    <property type="component" value="Unassembled WGS sequence"/>
</dbReference>
<keyword evidence="11" id="KW-1185">Reference proteome</keyword>
<accession>G6EK49</accession>
<name>G6EK49_9SPHN</name>
<dbReference type="AlphaFoldDB" id="G6EK49"/>
<dbReference type="RefSeq" id="WP_007015627.1">
    <property type="nucleotide sequence ID" value="NZ_AGFM01000087.1"/>
</dbReference>
<evidence type="ECO:0000256" key="7">
    <source>
        <dbReference type="ARBA" id="ARBA00023136"/>
    </source>
</evidence>
<dbReference type="InterPro" id="IPR013525">
    <property type="entry name" value="ABC2_TM"/>
</dbReference>
<evidence type="ECO:0000256" key="6">
    <source>
        <dbReference type="ARBA" id="ARBA00022989"/>
    </source>
</evidence>
<evidence type="ECO:0000256" key="1">
    <source>
        <dbReference type="ARBA" id="ARBA00004651"/>
    </source>
</evidence>
<dbReference type="EMBL" id="AGFM01000087">
    <property type="protein sequence ID" value="EHJ58326.1"/>
    <property type="molecule type" value="Genomic_DNA"/>
</dbReference>
<evidence type="ECO:0000256" key="2">
    <source>
        <dbReference type="ARBA" id="ARBA00007783"/>
    </source>
</evidence>
<sequence length="370" mass="40254">MRISTIWRLGIKELWGLARNPALLALIVWAFTVQIYAAATVMPETLNRAPISIVDEDGSALSSRIGSAFYPPQFNPPQLISLSQMNRRMDAGVDTFALVIPSGFQRDVLAGSAPAIQLNIDATRMTQAFTGAGYIQAIVSGEVEEFVQHYRSAPAAPVELVLRPRFNPGLDANWYGAMMEVVNNVSLLSVILAGAFLIRERERGTIEHLLVMPVTPTEIMIAKMWPTALVVFVAALVAIAVVIRTWLAIPVAGSLWLLMLGLALQLFATTSLGILLATLAGSMPQFGLLLMLVLFPLQVLAGGVTPVESMPGFVRVLMTAAPDTYFVALARAVLFRGAGLEAVWPQVIALITIGSTFFAFSLWRFRKFLR</sequence>
<organism evidence="10 11">
    <name type="scientific">Novosphingobium pentaromativorans US6-1</name>
    <dbReference type="NCBI Taxonomy" id="1088721"/>
    <lineage>
        <taxon>Bacteria</taxon>
        <taxon>Pseudomonadati</taxon>
        <taxon>Pseudomonadota</taxon>
        <taxon>Alphaproteobacteria</taxon>
        <taxon>Sphingomonadales</taxon>
        <taxon>Sphingomonadaceae</taxon>
        <taxon>Novosphingobium</taxon>
    </lineage>
</organism>
<evidence type="ECO:0000256" key="3">
    <source>
        <dbReference type="ARBA" id="ARBA00022448"/>
    </source>
</evidence>
<comment type="caution">
    <text evidence="10">The sequence shown here is derived from an EMBL/GenBank/DDBJ whole genome shotgun (WGS) entry which is preliminary data.</text>
</comment>
<gene>
    <name evidence="10" type="ORF">NSU_4720</name>
</gene>
<evidence type="ECO:0000259" key="9">
    <source>
        <dbReference type="PROSITE" id="PS51012"/>
    </source>
</evidence>
<dbReference type="InterPro" id="IPR000412">
    <property type="entry name" value="ABC_2_transport"/>
</dbReference>
<keyword evidence="4 8" id="KW-1003">Cell membrane</keyword>
<evidence type="ECO:0000256" key="5">
    <source>
        <dbReference type="ARBA" id="ARBA00022692"/>
    </source>
</evidence>
<evidence type="ECO:0000256" key="8">
    <source>
        <dbReference type="RuleBase" id="RU361157"/>
    </source>
</evidence>
<feature type="domain" description="ABC transmembrane type-2" evidence="9">
    <location>
        <begin position="132"/>
        <end position="368"/>
    </location>
</feature>
<reference evidence="10 11" key="1">
    <citation type="journal article" date="2012" name="J. Bacteriol.">
        <title>Genome sequence of benzo(a)pyrene-degrading bacterium Novosphingobium pentaromativorans US6-1.</title>
        <authorList>
            <person name="Luo Y.R."/>
            <person name="Kang S.G."/>
            <person name="Kim S.J."/>
            <person name="Kim M.R."/>
            <person name="Li N."/>
            <person name="Lee J.H."/>
            <person name="Kwon K.K."/>
        </authorList>
    </citation>
    <scope>NUCLEOTIDE SEQUENCE [LARGE SCALE GENOMIC DNA]</scope>
    <source>
        <strain evidence="10 11">US6-1</strain>
    </source>
</reference>
<evidence type="ECO:0000256" key="4">
    <source>
        <dbReference type="ARBA" id="ARBA00022475"/>
    </source>
</evidence>
<feature type="transmembrane region" description="Helical" evidence="8">
    <location>
        <begin position="21"/>
        <end position="39"/>
    </location>
</feature>
<dbReference type="PANTHER" id="PTHR30294">
    <property type="entry name" value="MEMBRANE COMPONENT OF ABC TRANSPORTER YHHJ-RELATED"/>
    <property type="match status" value="1"/>
</dbReference>
<proteinExistence type="inferred from homology"/>
<evidence type="ECO:0000313" key="11">
    <source>
        <dbReference type="Proteomes" id="UP000004030"/>
    </source>
</evidence>
<feature type="transmembrane region" description="Helical" evidence="8">
    <location>
        <begin position="286"/>
        <end position="307"/>
    </location>
</feature>
<dbReference type="InterPro" id="IPR051449">
    <property type="entry name" value="ABC-2_transporter_component"/>
</dbReference>
<dbReference type="InterPro" id="IPR047817">
    <property type="entry name" value="ABC2_TM_bact-type"/>
</dbReference>
<dbReference type="GO" id="GO:0140359">
    <property type="term" value="F:ABC-type transporter activity"/>
    <property type="evidence" value="ECO:0007669"/>
    <property type="project" value="InterPro"/>
</dbReference>
<comment type="subcellular location">
    <subcellularLocation>
        <location evidence="8">Cell inner membrane</location>
        <topology evidence="8">Multi-pass membrane protein</topology>
    </subcellularLocation>
    <subcellularLocation>
        <location evidence="1">Cell membrane</location>
        <topology evidence="1">Multi-pass membrane protein</topology>
    </subcellularLocation>
</comment>
<dbReference type="Pfam" id="PF12698">
    <property type="entry name" value="ABC2_membrane_3"/>
    <property type="match status" value="1"/>
</dbReference>
<evidence type="ECO:0000313" key="10">
    <source>
        <dbReference type="EMBL" id="EHJ58326.1"/>
    </source>
</evidence>
<feature type="transmembrane region" description="Helical" evidence="8">
    <location>
        <begin position="255"/>
        <end position="279"/>
    </location>
</feature>
<dbReference type="PANTHER" id="PTHR30294:SF47">
    <property type="entry name" value="INNER MEMBRANE TRANSPORT PERMEASE YHHJ"/>
    <property type="match status" value="1"/>
</dbReference>
<keyword evidence="5 8" id="KW-0812">Transmembrane</keyword>
<dbReference type="KEGG" id="npn:JI59_23640"/>
<dbReference type="eggNOG" id="COG0842">
    <property type="taxonomic scope" value="Bacteria"/>
</dbReference>
<dbReference type="PATRIC" id="fig|1088721.3.peg.4636"/>
<comment type="similarity">
    <text evidence="2 8">Belongs to the ABC-2 integral membrane protein family.</text>
</comment>
<feature type="transmembrane region" description="Helical" evidence="8">
    <location>
        <begin position="343"/>
        <end position="363"/>
    </location>
</feature>
<dbReference type="Gene3D" id="3.40.1710.10">
    <property type="entry name" value="abc type-2 transporter like domain"/>
    <property type="match status" value="1"/>
</dbReference>